<evidence type="ECO:0000256" key="1">
    <source>
        <dbReference type="SAM" id="MobiDB-lite"/>
    </source>
</evidence>
<proteinExistence type="predicted"/>
<reference evidence="2 3" key="2">
    <citation type="journal article" date="2010" name="J Osaka Dent Univ">
        <title>Isolation and identification of Rothia mucilaginosa from persistent apical periodontitis lesions.</title>
        <authorList>
            <person name="Yamane K."/>
            <person name="Yoshida M."/>
            <person name="Fujihira T."/>
            <person name="Baba T."/>
            <person name="Tsuji N."/>
            <person name="Hayashi H."/>
            <person name="Sugimori C."/>
            <person name="Yamanaka T."/>
            <person name="Mashimo C."/>
            <person name="Nambu T."/>
            <person name="Kawai H."/>
            <person name="Fukushima H."/>
        </authorList>
    </citation>
    <scope>NUCLEOTIDE SEQUENCE [LARGE SCALE GENOMIC DNA]</scope>
    <source>
        <strain evidence="2 3">DY-18</strain>
    </source>
</reference>
<feature type="region of interest" description="Disordered" evidence="1">
    <location>
        <begin position="1"/>
        <end position="20"/>
    </location>
</feature>
<keyword evidence="3" id="KW-1185">Reference proteome</keyword>
<name>D2NSL2_ROTMD</name>
<dbReference type="AlphaFoldDB" id="D2NSL2"/>
<gene>
    <name evidence="2" type="ordered locus">RMDY18_08060</name>
</gene>
<organism evidence="2 3">
    <name type="scientific">Rothia mucilaginosa (strain DY-18)</name>
    <name type="common">Stomatococcus mucilaginosus</name>
    <dbReference type="NCBI Taxonomy" id="680646"/>
    <lineage>
        <taxon>Bacteria</taxon>
        <taxon>Bacillati</taxon>
        <taxon>Actinomycetota</taxon>
        <taxon>Actinomycetes</taxon>
        <taxon>Micrococcales</taxon>
        <taxon>Micrococcaceae</taxon>
        <taxon>Rothia</taxon>
    </lineage>
</organism>
<dbReference type="AntiFam" id="ANF00098">
    <property type="entry name" value="Shadow ORF (opposite leuC)"/>
</dbReference>
<dbReference type="Proteomes" id="UP000001883">
    <property type="component" value="Chromosome"/>
</dbReference>
<evidence type="ECO:0000313" key="2">
    <source>
        <dbReference type="EMBL" id="BAI64638.1"/>
    </source>
</evidence>
<dbReference type="AntiFam" id="ANF00100">
    <property type="entry name" value="Shadow ORF (opposite leuC)"/>
</dbReference>
<evidence type="ECO:0000313" key="3">
    <source>
        <dbReference type="Proteomes" id="UP000001883"/>
    </source>
</evidence>
<dbReference type="eggNOG" id="ENOG5033SCX">
    <property type="taxonomic scope" value="Bacteria"/>
</dbReference>
<accession>D2NSL2</accession>
<dbReference type="KEGG" id="rmu:RMDY18_08060"/>
<dbReference type="EMBL" id="AP011540">
    <property type="protein sequence ID" value="BAI64638.1"/>
    <property type="molecule type" value="Genomic_DNA"/>
</dbReference>
<reference evidence="2 3" key="3">
    <citation type="journal article" date="2010" name="Sequencing">
        <title>Complete Genome Sequence of Rothia mucilaginosa DY-18: A Clinical Isolate with Dense Meshwork-Like Structures from a Persistent Apical Periodontitis Lesion.</title>
        <authorList>
            <person name="Yamane K."/>
            <person name="Nambu T."/>
            <person name="Yamanaka T."/>
            <person name="Mashimo C."/>
            <person name="Sugimori C."/>
            <person name="Leung K.-P."/>
            <person name="Fukushima H."/>
        </authorList>
    </citation>
    <scope>NUCLEOTIDE SEQUENCE [LARGE SCALE GENOMIC DNA]</scope>
    <source>
        <strain evidence="2 3">DY-18</strain>
    </source>
</reference>
<sequence length="438" mass="43543">MLGHDVGRGGQGTAHSGCGGDHRGDQVGAATLALAALKVTVRGGGATLTGCQLVGVHAQAHGAAGKAPVGTEVLEDLVQAFCFCLRADLLGSGHDHHAHVLGDGAATHDVCGGAQVLNAGVGAGAQEDDVHGNFLHGGARLQIHVFEGAFCCDLVVLVLEVVRGGNGVAQRNTLTGVGAPGDEGFELVSVNEDFLVEDGAFVGGQALPVLDCLVPLFTLGCVLATLDVLEGDLVGGDHAGACARLDGHVAHGHAALHGEGADRGAAVFEHVALTAAGADLRDDGEDDVLRGHAGLEGAFNVDCHGLEACQRQGLGCHDVLHLGGADAERESAERTVGGSVGVAADDGHAGHGQTQLRADHVYDALFLVAEGVDAHAELCSVAAQGLDLGAAGQVGDGAEDVVGGGVVVLGGDGQVEAAQGAVLDAQAFECLGGGHFVQ</sequence>
<protein>
    <submittedName>
        <fullName evidence="2">Flp pilus assembly protein TadG</fullName>
    </submittedName>
</protein>
<dbReference type="HOGENOM" id="CLU_625403_0_0_11"/>
<reference evidence="3" key="1">
    <citation type="submission" date="2009-07" db="EMBL/GenBank/DDBJ databases">
        <title>Complete genome sequence of Rothia mucilaginosa DJ.</title>
        <authorList>
            <person name="Yamane K."/>
            <person name="Nambu T."/>
            <person name="Mashimo C."/>
            <person name="Sugimori C."/>
            <person name="Yamanaka T."/>
            <person name="Leung K."/>
            <person name="Fukushima H."/>
        </authorList>
    </citation>
    <scope>NUCLEOTIDE SEQUENCE [LARGE SCALE GENOMIC DNA]</scope>
    <source>
        <strain evidence="3">DY-18</strain>
    </source>
</reference>